<dbReference type="InterPro" id="IPR042253">
    <property type="entry name" value="Pglycerate_mutase_ApgM_sf"/>
</dbReference>
<name>A0A517NHY6_9BACT</name>
<comment type="function">
    <text evidence="2">Catalyzes the interconversion of 2-phosphoglycerate and 3-phosphoglycerate.</text>
</comment>
<feature type="domain" description="Metalloenzyme" evidence="8">
    <location>
        <begin position="48"/>
        <end position="423"/>
    </location>
</feature>
<reference evidence="9 10" key="1">
    <citation type="submission" date="2019-02" db="EMBL/GenBank/DDBJ databases">
        <title>Deep-cultivation of Planctomycetes and their phenomic and genomic characterization uncovers novel biology.</title>
        <authorList>
            <person name="Wiegand S."/>
            <person name="Jogler M."/>
            <person name="Boedeker C."/>
            <person name="Pinto D."/>
            <person name="Vollmers J."/>
            <person name="Rivas-Marin E."/>
            <person name="Kohn T."/>
            <person name="Peeters S.H."/>
            <person name="Heuer A."/>
            <person name="Rast P."/>
            <person name="Oberbeckmann S."/>
            <person name="Bunk B."/>
            <person name="Jeske O."/>
            <person name="Meyerdierks A."/>
            <person name="Storesund J.E."/>
            <person name="Kallscheuer N."/>
            <person name="Luecker S."/>
            <person name="Lage O.M."/>
            <person name="Pohl T."/>
            <person name="Merkel B.J."/>
            <person name="Hornburger P."/>
            <person name="Mueller R.-W."/>
            <person name="Bruemmer F."/>
            <person name="Labrenz M."/>
            <person name="Spormann A.M."/>
            <person name="Op den Camp H."/>
            <person name="Overmann J."/>
            <person name="Amann R."/>
            <person name="Jetten M.S.M."/>
            <person name="Mascher T."/>
            <person name="Medema M.H."/>
            <person name="Devos D.P."/>
            <person name="Kaster A.-K."/>
            <person name="Ovreas L."/>
            <person name="Rohde M."/>
            <person name="Galperin M.Y."/>
            <person name="Jogler C."/>
        </authorList>
    </citation>
    <scope>NUCLEOTIDE SEQUENCE [LARGE SCALE GENOMIC DNA]</scope>
    <source>
        <strain evidence="9 10">K22_7</strain>
    </source>
</reference>
<dbReference type="NCBIfam" id="NF003242">
    <property type="entry name" value="PRK04200.1"/>
    <property type="match status" value="1"/>
</dbReference>
<keyword evidence="10" id="KW-1185">Reference proteome</keyword>
<dbReference type="InterPro" id="IPR023665">
    <property type="entry name" value="ApgAM_prokaryotes"/>
</dbReference>
<dbReference type="GO" id="GO:0046872">
    <property type="term" value="F:metal ion binding"/>
    <property type="evidence" value="ECO:0007669"/>
    <property type="project" value="InterPro"/>
</dbReference>
<evidence type="ECO:0000313" key="10">
    <source>
        <dbReference type="Proteomes" id="UP000318538"/>
    </source>
</evidence>
<feature type="compositionally biased region" description="Polar residues" evidence="7">
    <location>
        <begin position="1"/>
        <end position="19"/>
    </location>
</feature>
<comment type="catalytic activity">
    <reaction evidence="1">
        <text>(2R)-2-phosphoglycerate = (2R)-3-phosphoglycerate</text>
        <dbReference type="Rhea" id="RHEA:15901"/>
        <dbReference type="ChEBI" id="CHEBI:58272"/>
        <dbReference type="ChEBI" id="CHEBI:58289"/>
        <dbReference type="EC" id="5.4.2.12"/>
    </reaction>
</comment>
<evidence type="ECO:0000256" key="2">
    <source>
        <dbReference type="ARBA" id="ARBA00002315"/>
    </source>
</evidence>
<dbReference type="AlphaFoldDB" id="A0A517NHY6"/>
<dbReference type="Gene3D" id="3.30.70.2130">
    <property type="entry name" value="Metalloenzyme domain"/>
    <property type="match status" value="1"/>
</dbReference>
<dbReference type="InterPro" id="IPR004456">
    <property type="entry name" value="Pglycerate_mutase_ApgM"/>
</dbReference>
<evidence type="ECO:0000256" key="3">
    <source>
        <dbReference type="ARBA" id="ARBA00004921"/>
    </source>
</evidence>
<dbReference type="Pfam" id="PF10143">
    <property type="entry name" value="PhosphMutase"/>
    <property type="match status" value="1"/>
</dbReference>
<proteinExistence type="inferred from homology"/>
<evidence type="ECO:0000259" key="8">
    <source>
        <dbReference type="Pfam" id="PF01676"/>
    </source>
</evidence>
<dbReference type="NCBIfam" id="TIGR00306">
    <property type="entry name" value="apgM"/>
    <property type="match status" value="1"/>
</dbReference>
<evidence type="ECO:0000256" key="6">
    <source>
        <dbReference type="ARBA" id="ARBA00023235"/>
    </source>
</evidence>
<dbReference type="PIRSF" id="PIRSF006392">
    <property type="entry name" value="IPGAM_arch"/>
    <property type="match status" value="1"/>
</dbReference>
<sequence length="451" mass="48245">MNETTATIIRSPFGGNQTDDLAGRSPRQQDCFVPSPPPFIPGPLTAVKYVIVIPDGCADEPIESLGGKTPLQAAHLPAMDSLAARGYQALSNNTPSHWPAGSEVANLCLLGYDPDVYFTGRAPLEAAAQGITLGPDDFAIRCNLVTIEDQIMVDFTADHISTEEATELLSAAQTLVAGDEFGGRFEFVPGVSYRNLLIYRGQPGEKPPFSRDTRSSAPHDLTDLTVANDFPRGPGSDLLVRLMDASAELFANHPVNQKRVAAGKRPATNVWLWGLGGAPNLPSFQDRLGVQGVMITAVDLLRGIAALVGWPRIEVDGATGYLDTDYAAKGQAAIEALDQYDVVCVHVEAPDEASHEGRPDAKIEALQQIDKLVVAPLIEALASHGDHRILVLPDHPTFCSTKKHTHGMVPLVMAGTGINCDAQTTYDEPAAEAAGKKFDHGWDLMEAFIKG</sequence>
<keyword evidence="5" id="KW-0324">Glycolysis</keyword>
<dbReference type="Gene3D" id="3.40.720.10">
    <property type="entry name" value="Alkaline Phosphatase, subunit A"/>
    <property type="match status" value="1"/>
</dbReference>
<dbReference type="InterPro" id="IPR006124">
    <property type="entry name" value="Metalloenzyme"/>
</dbReference>
<dbReference type="NCBIfam" id="TIGR02535">
    <property type="entry name" value="hyp_Hser_kinase"/>
    <property type="match status" value="1"/>
</dbReference>
<comment type="similarity">
    <text evidence="4">Belongs to the BPG-independent phosphoglycerate mutase family. A-PGAM subfamily.</text>
</comment>
<dbReference type="GO" id="GO:0004619">
    <property type="term" value="F:phosphoglycerate mutase activity"/>
    <property type="evidence" value="ECO:0007669"/>
    <property type="project" value="UniProtKB-EC"/>
</dbReference>
<dbReference type="EMBL" id="CP036525">
    <property type="protein sequence ID" value="QDT06744.1"/>
    <property type="molecule type" value="Genomic_DNA"/>
</dbReference>
<dbReference type="RefSeq" id="WP_246146155.1">
    <property type="nucleotide sequence ID" value="NZ_CP036525.1"/>
</dbReference>
<dbReference type="PANTHER" id="PTHR31209:SF4">
    <property type="entry name" value="2,3-BISPHOSPHOGLYCERATE-INDEPENDENT PHOSPHOGLYCERATE MUTASE"/>
    <property type="match status" value="1"/>
</dbReference>
<protein>
    <submittedName>
        <fullName evidence="9">Cofactor-independent phosphoglycerate mutase</fullName>
    </submittedName>
</protein>
<keyword evidence="6" id="KW-0413">Isomerase</keyword>
<accession>A0A517NHY6</accession>
<evidence type="ECO:0000256" key="7">
    <source>
        <dbReference type="SAM" id="MobiDB-lite"/>
    </source>
</evidence>
<evidence type="ECO:0000256" key="1">
    <source>
        <dbReference type="ARBA" id="ARBA00000370"/>
    </source>
</evidence>
<evidence type="ECO:0000256" key="5">
    <source>
        <dbReference type="ARBA" id="ARBA00023152"/>
    </source>
</evidence>
<comment type="pathway">
    <text evidence="3">Carbohydrate degradation.</text>
</comment>
<dbReference type="Proteomes" id="UP000318538">
    <property type="component" value="Chromosome"/>
</dbReference>
<gene>
    <name evidence="9" type="ORF">K227x_51600</name>
</gene>
<dbReference type="Pfam" id="PF01676">
    <property type="entry name" value="Metalloenzyme"/>
    <property type="match status" value="1"/>
</dbReference>
<dbReference type="InterPro" id="IPR017850">
    <property type="entry name" value="Alkaline_phosphatase_core_sf"/>
</dbReference>
<dbReference type="PANTHER" id="PTHR31209">
    <property type="entry name" value="COFACTOR-INDEPENDENT PHOSPHOGLYCERATE MUTASE"/>
    <property type="match status" value="1"/>
</dbReference>
<dbReference type="KEGG" id="rlc:K227x_51600"/>
<dbReference type="SUPFAM" id="SSF53649">
    <property type="entry name" value="Alkaline phosphatase-like"/>
    <property type="match status" value="1"/>
</dbReference>
<feature type="region of interest" description="Disordered" evidence="7">
    <location>
        <begin position="204"/>
        <end position="226"/>
    </location>
</feature>
<evidence type="ECO:0000313" key="9">
    <source>
        <dbReference type="EMBL" id="QDT06744.1"/>
    </source>
</evidence>
<feature type="region of interest" description="Disordered" evidence="7">
    <location>
        <begin position="1"/>
        <end position="27"/>
    </location>
</feature>
<dbReference type="GO" id="GO:0006096">
    <property type="term" value="P:glycolytic process"/>
    <property type="evidence" value="ECO:0007669"/>
    <property type="project" value="UniProtKB-KW"/>
</dbReference>
<dbReference type="CDD" id="cd16011">
    <property type="entry name" value="iPGM_like"/>
    <property type="match status" value="1"/>
</dbReference>
<organism evidence="9 10">
    <name type="scientific">Rubripirellula lacrimiformis</name>
    <dbReference type="NCBI Taxonomy" id="1930273"/>
    <lineage>
        <taxon>Bacteria</taxon>
        <taxon>Pseudomonadati</taxon>
        <taxon>Planctomycetota</taxon>
        <taxon>Planctomycetia</taxon>
        <taxon>Pirellulales</taxon>
        <taxon>Pirellulaceae</taxon>
        <taxon>Rubripirellula</taxon>
    </lineage>
</organism>
<evidence type="ECO:0000256" key="4">
    <source>
        <dbReference type="ARBA" id="ARBA00005524"/>
    </source>
</evidence>